<comment type="similarity">
    <text evidence="5">Belongs to the GRAS family.</text>
</comment>
<dbReference type="EMBL" id="OZ034820">
    <property type="protein sequence ID" value="CAL1403671.1"/>
    <property type="molecule type" value="Genomic_DNA"/>
</dbReference>
<comment type="caution">
    <text evidence="5">Lacks conserved residue(s) required for the propagation of feature annotation.</text>
</comment>
<evidence type="ECO:0000256" key="2">
    <source>
        <dbReference type="ARBA" id="ARBA00023015"/>
    </source>
</evidence>
<dbReference type="Proteomes" id="UP001497516">
    <property type="component" value="Chromosome 7"/>
</dbReference>
<gene>
    <name evidence="6" type="ORF">LTRI10_LOCUS43584</name>
</gene>
<keyword evidence="4" id="KW-0539">Nucleus</keyword>
<organism evidence="6 7">
    <name type="scientific">Linum trigynum</name>
    <dbReference type="NCBI Taxonomy" id="586398"/>
    <lineage>
        <taxon>Eukaryota</taxon>
        <taxon>Viridiplantae</taxon>
        <taxon>Streptophyta</taxon>
        <taxon>Embryophyta</taxon>
        <taxon>Tracheophyta</taxon>
        <taxon>Spermatophyta</taxon>
        <taxon>Magnoliopsida</taxon>
        <taxon>eudicotyledons</taxon>
        <taxon>Gunneridae</taxon>
        <taxon>Pentapetalae</taxon>
        <taxon>rosids</taxon>
        <taxon>fabids</taxon>
        <taxon>Malpighiales</taxon>
        <taxon>Linaceae</taxon>
        <taxon>Linum</taxon>
    </lineage>
</organism>
<dbReference type="Pfam" id="PF03514">
    <property type="entry name" value="GRAS"/>
    <property type="match status" value="1"/>
</dbReference>
<comment type="subcellular location">
    <subcellularLocation>
        <location evidence="1">Nucleus</location>
    </subcellularLocation>
</comment>
<proteinExistence type="inferred from homology"/>
<dbReference type="PROSITE" id="PS50985">
    <property type="entry name" value="GRAS"/>
    <property type="match status" value="1"/>
</dbReference>
<evidence type="ECO:0000313" key="6">
    <source>
        <dbReference type="EMBL" id="CAL1403671.1"/>
    </source>
</evidence>
<dbReference type="AlphaFoldDB" id="A0AAV2FZ93"/>
<dbReference type="InterPro" id="IPR005202">
    <property type="entry name" value="TF_GRAS"/>
</dbReference>
<evidence type="ECO:0000256" key="5">
    <source>
        <dbReference type="PROSITE-ProRule" id="PRU01191"/>
    </source>
</evidence>
<sequence length="478" mass="54028">MLSPRRSDHTPKTVDTLFSSASLHLQRQKTRIDNFFRNQNPDTQPEQDFSIADIIRFAAEKFIDSITEPTDPPSGNSDDDDDEVTNDVELIHQLLRAADELDHKQYEQATHFLNLCDFSSSRTGNLAQRITHYFVQALREKLRKETGSGTHPIADLMNRFQRLNVEETMTAISPIVVVLYEKIPFFQVGQLAGVQAIVESVEKAKRIHIIDLRIRNGMQWTALMQALSTASKGKRRRRRAPEILKITAIVTISENLVRGTGERLTKFAESMEIPFEFNTIVVSSFTELDEAQFDLDPRETVAVYGEYALQGLVSDPNELEALTEVLKKISPSIMVVLESEVNLNSSNFARRFVEMLFHYGAYFDCLDACLDSSCDDGGGGTGERGLIESMFLNKITDLLVKEGEEMLRVVTVDVWRKFFGQFSVWEVGLSSSAMETVNLLLGRFVKGKCCTLDMDGRCLIVGWKGTPIFSLSTWKFLH</sequence>
<reference evidence="6 7" key="1">
    <citation type="submission" date="2024-04" db="EMBL/GenBank/DDBJ databases">
        <authorList>
            <person name="Fracassetti M."/>
        </authorList>
    </citation>
    <scope>NUCLEOTIDE SEQUENCE [LARGE SCALE GENOMIC DNA]</scope>
</reference>
<evidence type="ECO:0000256" key="1">
    <source>
        <dbReference type="ARBA" id="ARBA00004123"/>
    </source>
</evidence>
<protein>
    <submittedName>
        <fullName evidence="6">Uncharacterized protein</fullName>
    </submittedName>
</protein>
<keyword evidence="2" id="KW-0805">Transcription regulation</keyword>
<keyword evidence="7" id="KW-1185">Reference proteome</keyword>
<feature type="region of interest" description="Leucine repeat II (LRII)" evidence="5">
    <location>
        <begin position="259"/>
        <end position="291"/>
    </location>
</feature>
<evidence type="ECO:0000313" key="7">
    <source>
        <dbReference type="Proteomes" id="UP001497516"/>
    </source>
</evidence>
<dbReference type="GO" id="GO:0005634">
    <property type="term" value="C:nucleus"/>
    <property type="evidence" value="ECO:0007669"/>
    <property type="project" value="UniProtKB-SubCell"/>
</dbReference>
<feature type="region of interest" description="SAW" evidence="5">
    <location>
        <begin position="400"/>
        <end position="475"/>
    </location>
</feature>
<name>A0AAV2FZ93_9ROSI</name>
<evidence type="ECO:0000256" key="3">
    <source>
        <dbReference type="ARBA" id="ARBA00023163"/>
    </source>
</evidence>
<accession>A0AAV2FZ93</accession>
<keyword evidence="3" id="KW-0804">Transcription</keyword>
<dbReference type="PANTHER" id="PTHR31636">
    <property type="entry name" value="OSJNBA0084A10.13 PROTEIN-RELATED"/>
    <property type="match status" value="1"/>
</dbReference>
<evidence type="ECO:0000256" key="4">
    <source>
        <dbReference type="ARBA" id="ARBA00023242"/>
    </source>
</evidence>
<feature type="short sequence motif" description="VHIID" evidence="5">
    <location>
        <begin position="207"/>
        <end position="211"/>
    </location>
</feature>